<dbReference type="AlphaFoldDB" id="A0A8S1T7J8"/>
<sequence length="752" mass="88921">MFKAQLKSFGNRFQIIYCRLGQISVYEVSNGKNRHLRNFLLEETKIMINQMKSEQLNKKVEEYQKMIESFQQIQSLVKELKISINKTIEKVQSNLNLIENELMKSKPNIQVSSFEEDMKVLLKNYKDPYSFEVPQQLLTSINYNIYIESIQQQLESLIKCPIFNQIFEALQKIKVEEDQLEVKPFKQIFIEESPYKTPGLNIQCNKHGKEIIMFNLNPEKTEFSRLICVECIQSNNPIKYTTLIDTNIQWNEYLGQKSVKVQQFEQQRNSNSTQILQILEELKEKHHSTISDIIDQININYSKIEKNEFYQINNKSIYNMSIEQLNELAEILSQKDKLKNLTEKQYSIQKEDFNKLEIISTSLGKLQRKRLKATNKINKIYKEQFINIIEDKDQKNEILQEEENEISNLQQIKQLNLQLKNLKIFQDILQEAQSQYESVIKTINALSILFKNQQLQKFNEYVFQFEQDFSIIRKLKYFDNIEAELNLLRKDNQSLQNRLTESEKQNQQKIIEIDKQNIEQMLMIALLRDQKEVLGTKVKELEQQNRQIEVNLKEKQQQLERFQHSNQKNKKIVKQLQLTLLNLQFSQQLTFSTTYKHNNCQVTQNGKVIENDSGQWSCCMCDQMIPKNGIILSAFQIIENTYIMIGIGFRDIVQSKGYSNCHSIGGGTYNIYNEGHCYNHDQQDKNDKQISFPFSTNDIIIVEVDIQKKYIKWTKQSTNQSFTLTIDTSKDLYPCVHLHSRCKIKILNQIFR</sequence>
<feature type="coiled-coil region" evidence="1">
    <location>
        <begin position="478"/>
        <end position="565"/>
    </location>
</feature>
<gene>
    <name evidence="2" type="ORF">PPENT_87.1.T0190349</name>
</gene>
<accession>A0A8S1T7J8</accession>
<name>A0A8S1T7J8_9CILI</name>
<dbReference type="Proteomes" id="UP000689195">
    <property type="component" value="Unassembled WGS sequence"/>
</dbReference>
<keyword evidence="3" id="KW-1185">Reference proteome</keyword>
<comment type="caution">
    <text evidence="2">The sequence shown here is derived from an EMBL/GenBank/DDBJ whole genome shotgun (WGS) entry which is preliminary data.</text>
</comment>
<evidence type="ECO:0000256" key="1">
    <source>
        <dbReference type="SAM" id="Coils"/>
    </source>
</evidence>
<feature type="coiled-coil region" evidence="1">
    <location>
        <begin position="382"/>
        <end position="412"/>
    </location>
</feature>
<proteinExistence type="predicted"/>
<dbReference type="OrthoDB" id="2019833at2759"/>
<reference evidence="2" key="1">
    <citation type="submission" date="2021-01" db="EMBL/GenBank/DDBJ databases">
        <authorList>
            <consortium name="Genoscope - CEA"/>
            <person name="William W."/>
        </authorList>
    </citation>
    <scope>NUCLEOTIDE SEQUENCE</scope>
</reference>
<keyword evidence="1" id="KW-0175">Coiled coil</keyword>
<dbReference type="EMBL" id="CAJJDO010000019">
    <property type="protein sequence ID" value="CAD8149861.1"/>
    <property type="molecule type" value="Genomic_DNA"/>
</dbReference>
<evidence type="ECO:0000313" key="2">
    <source>
        <dbReference type="EMBL" id="CAD8149861.1"/>
    </source>
</evidence>
<organism evidence="2 3">
    <name type="scientific">Paramecium pentaurelia</name>
    <dbReference type="NCBI Taxonomy" id="43138"/>
    <lineage>
        <taxon>Eukaryota</taxon>
        <taxon>Sar</taxon>
        <taxon>Alveolata</taxon>
        <taxon>Ciliophora</taxon>
        <taxon>Intramacronucleata</taxon>
        <taxon>Oligohymenophorea</taxon>
        <taxon>Peniculida</taxon>
        <taxon>Parameciidae</taxon>
        <taxon>Paramecium</taxon>
    </lineage>
</organism>
<protein>
    <submittedName>
        <fullName evidence="2">Uncharacterized protein</fullName>
    </submittedName>
</protein>
<evidence type="ECO:0000313" key="3">
    <source>
        <dbReference type="Proteomes" id="UP000689195"/>
    </source>
</evidence>